<dbReference type="OrthoDB" id="9759608at2"/>
<dbReference type="GO" id="GO:0017168">
    <property type="term" value="F:5-oxoprolinase (ATP-hydrolyzing) activity"/>
    <property type="evidence" value="ECO:0007669"/>
    <property type="project" value="TreeGrafter"/>
</dbReference>
<organism evidence="4 5">
    <name type="scientific">Salipiger bermudensis (strain DSM 26914 / JCM 13377 / KCTC 12554 / HTCC2601)</name>
    <name type="common">Pelagibaca bermudensis</name>
    <dbReference type="NCBI Taxonomy" id="314265"/>
    <lineage>
        <taxon>Bacteria</taxon>
        <taxon>Pseudomonadati</taxon>
        <taxon>Pseudomonadota</taxon>
        <taxon>Alphaproteobacteria</taxon>
        <taxon>Rhodobacterales</taxon>
        <taxon>Roseobacteraceae</taxon>
        <taxon>Salipiger</taxon>
    </lineage>
</organism>
<dbReference type="eggNOG" id="COG0145">
    <property type="taxonomic scope" value="Bacteria"/>
</dbReference>
<dbReference type="InterPro" id="IPR008040">
    <property type="entry name" value="Hydant_A_N"/>
</dbReference>
<dbReference type="Pfam" id="PF19278">
    <property type="entry name" value="Hydant_A_C"/>
    <property type="match status" value="1"/>
</dbReference>
<feature type="domain" description="Hydantoinase A/oxoprolinase" evidence="1">
    <location>
        <begin position="208"/>
        <end position="508"/>
    </location>
</feature>
<evidence type="ECO:0000259" key="2">
    <source>
        <dbReference type="Pfam" id="PF05378"/>
    </source>
</evidence>
<name>Q0FKQ5_SALBH</name>
<dbReference type="PANTHER" id="PTHR11365">
    <property type="entry name" value="5-OXOPROLINASE RELATED"/>
    <property type="match status" value="1"/>
</dbReference>
<sequence length="710" mass="74537">MTDTSHGSLRIAADIGGTFTDVALIRADTTIATRKVASTPDDYARGVAEGILELIEVEGLAPSDIGEVMHACTVATNAILEGKGAKTALITTEGFRDVLEMRRIRVPRLYDPLYEKPPALSPRKWRFEVTERTDFQGEVLTELDEASVMAAIEAIRASGCEAVAVCLLHSYANPAHERRIGELLAEHLPDLYVSLSVDVLPELREYERTSTTVINSFVGPPVKTYLDSLRDRLAAAGLPPQFQMMHSAGGIVDSRTVVAKPAQIVECGPAAGVIGARAVMLQAGFDDAIAFDMGGTTAKASLIEGGKLLKADDYEVGGGISLSSKLAQGGGYALKLPVIDISEVGAGGGSIVWRDRAGALKVGPMSAGAAPGPACYGAGGTEPTVTDANMVLGYLNQSALAGGGVPVDPEKSREAIDRVVAGPMGISLEEAAHGVHELVSTVMMRAVKSVTTFRGRDPRDFAMIAFGGNGGIHSVSLARSLGVSTVIVPPGAGVLSALGLLFADIETQASSAMLRPLDSVEPAALAQGFGALDAQVAGELGRSTHEVELIHEVDMRYRGQAFELTLPFPAASTFDAAAAAAMRAEFDAAHERAYGYRLEATGVEIVNLRATARVPKGAEALPEYRARQAAPETTREVYFGPLWGRVPARILDRPALLGAPLQGPAIIEEYEGTTIVPPDCTAVLDARGNIIVTLPVASPAKQFKSKEAAE</sequence>
<dbReference type="InterPro" id="IPR043129">
    <property type="entry name" value="ATPase_NBD"/>
</dbReference>
<evidence type="ECO:0000259" key="3">
    <source>
        <dbReference type="Pfam" id="PF19278"/>
    </source>
</evidence>
<dbReference type="Pfam" id="PF05378">
    <property type="entry name" value="Hydant_A_N"/>
    <property type="match status" value="1"/>
</dbReference>
<protein>
    <submittedName>
        <fullName evidence="4">Hydantoin utilization protein A (HyuA)</fullName>
    </submittedName>
</protein>
<dbReference type="InterPro" id="IPR045079">
    <property type="entry name" value="Oxoprolinase-like"/>
</dbReference>
<dbReference type="STRING" id="314265.R2601_00070"/>
<dbReference type="EMBL" id="AATQ01000038">
    <property type="protein sequence ID" value="EAU44757.1"/>
    <property type="molecule type" value="Genomic_DNA"/>
</dbReference>
<dbReference type="InterPro" id="IPR002821">
    <property type="entry name" value="Hydantoinase_A"/>
</dbReference>
<feature type="domain" description="Acetophenone carboxylase-like C-terminal" evidence="3">
    <location>
        <begin position="524"/>
        <end position="686"/>
    </location>
</feature>
<feature type="domain" description="Hydantoinase/oxoprolinase N-terminal" evidence="2">
    <location>
        <begin position="10"/>
        <end position="187"/>
    </location>
</feature>
<accession>Q0FKQ5</accession>
<comment type="caution">
    <text evidence="4">The sequence shown here is derived from an EMBL/GenBank/DDBJ whole genome shotgun (WGS) entry which is preliminary data.</text>
</comment>
<dbReference type="GO" id="GO:0006749">
    <property type="term" value="P:glutathione metabolic process"/>
    <property type="evidence" value="ECO:0007669"/>
    <property type="project" value="TreeGrafter"/>
</dbReference>
<dbReference type="RefSeq" id="WP_007804055.1">
    <property type="nucleotide sequence ID" value="NZ_DS022280.1"/>
</dbReference>
<evidence type="ECO:0000313" key="4">
    <source>
        <dbReference type="EMBL" id="EAU44757.1"/>
    </source>
</evidence>
<dbReference type="Proteomes" id="UP000006230">
    <property type="component" value="Unassembled WGS sequence"/>
</dbReference>
<reference evidence="4 5" key="1">
    <citation type="journal article" date="2010" name="J. Bacteriol.">
        <title>Genome sequences of Pelagibaca bermudensis HTCC2601T and Maritimibacter alkaliphilus HTCC2654T, the type strains of two marine Roseobacter genera.</title>
        <authorList>
            <person name="Thrash J.C."/>
            <person name="Cho J.C."/>
            <person name="Ferriera S."/>
            <person name="Johnson J."/>
            <person name="Vergin K.L."/>
            <person name="Giovannoni S.J."/>
        </authorList>
    </citation>
    <scope>NUCLEOTIDE SEQUENCE [LARGE SCALE GENOMIC DNA]</scope>
    <source>
        <strain evidence="5">DSM 26914 / JCM 13377 / KCTC 12554 / HTCC2601</strain>
    </source>
</reference>
<dbReference type="Pfam" id="PF01968">
    <property type="entry name" value="Hydantoinase_A"/>
    <property type="match status" value="1"/>
</dbReference>
<gene>
    <name evidence="4" type="ORF">R2601_00070</name>
</gene>
<dbReference type="SUPFAM" id="SSF53067">
    <property type="entry name" value="Actin-like ATPase domain"/>
    <property type="match status" value="1"/>
</dbReference>
<evidence type="ECO:0000259" key="1">
    <source>
        <dbReference type="Pfam" id="PF01968"/>
    </source>
</evidence>
<dbReference type="PANTHER" id="PTHR11365:SF23">
    <property type="entry name" value="HYPOTHETICAL 5-OXOPROLINASE (EUROFUNG)-RELATED"/>
    <property type="match status" value="1"/>
</dbReference>
<proteinExistence type="predicted"/>
<keyword evidence="5" id="KW-1185">Reference proteome</keyword>
<dbReference type="GO" id="GO:0005829">
    <property type="term" value="C:cytosol"/>
    <property type="evidence" value="ECO:0007669"/>
    <property type="project" value="TreeGrafter"/>
</dbReference>
<dbReference type="HOGENOM" id="CLU_002157_1_2_5"/>
<dbReference type="AlphaFoldDB" id="Q0FKQ5"/>
<dbReference type="InterPro" id="IPR049517">
    <property type="entry name" value="ACX-like_C"/>
</dbReference>
<evidence type="ECO:0000313" key="5">
    <source>
        <dbReference type="Proteomes" id="UP000006230"/>
    </source>
</evidence>